<sequence length="223" mass="22955">MSGALKSVFGGGNIFGSLLSLASLAFPPLAIAGSMSNLLTQAIGTAVKMAADTLMKEFGMPKFVRDIVNTVVDGAVSGNTTASDPDVDNFVEQQAGAEVQQFAQESAQAIVQRAMAKMRSEGLENSDETRSKARSGRAGSGSWLEAIAAAMGEVLGEKASKMVELSNKIASTAGEEGKSAAKANAAATTEMQATSQMFSLMQSGFSNTIKAIGEGLSQMARKG</sequence>
<dbReference type="RefSeq" id="WP_250195484.1">
    <property type="nucleotide sequence ID" value="NZ_CP097635.1"/>
</dbReference>
<evidence type="ECO:0000256" key="1">
    <source>
        <dbReference type="SAM" id="MobiDB-lite"/>
    </source>
</evidence>
<evidence type="ECO:0000313" key="2">
    <source>
        <dbReference type="EMBL" id="URI07219.1"/>
    </source>
</evidence>
<reference evidence="2" key="1">
    <citation type="submission" date="2022-05" db="EMBL/GenBank/DDBJ databases">
        <title>An RpoN-dependent PEP-CTERM gene is involved in floc formation of an Aquincola tertiaricarbonis strain.</title>
        <authorList>
            <person name="Qiu D."/>
            <person name="Xia M."/>
        </authorList>
    </citation>
    <scope>NUCLEOTIDE SEQUENCE</scope>
    <source>
        <strain evidence="2">RN12</strain>
    </source>
</reference>
<evidence type="ECO:0000313" key="3">
    <source>
        <dbReference type="Proteomes" id="UP001056201"/>
    </source>
</evidence>
<feature type="region of interest" description="Disordered" evidence="1">
    <location>
        <begin position="119"/>
        <end position="138"/>
    </location>
</feature>
<feature type="compositionally biased region" description="Basic and acidic residues" evidence="1">
    <location>
        <begin position="119"/>
        <end position="131"/>
    </location>
</feature>
<protein>
    <submittedName>
        <fullName evidence="2">Uncharacterized protein</fullName>
    </submittedName>
</protein>
<keyword evidence="3" id="KW-1185">Reference proteome</keyword>
<proteinExistence type="predicted"/>
<name>A0ABY4S2J7_AQUTE</name>
<dbReference type="Proteomes" id="UP001056201">
    <property type="component" value="Chromosome 1"/>
</dbReference>
<dbReference type="EMBL" id="CP097635">
    <property type="protein sequence ID" value="URI07219.1"/>
    <property type="molecule type" value="Genomic_DNA"/>
</dbReference>
<accession>A0ABY4S2J7</accession>
<gene>
    <name evidence="2" type="ORF">MW290_00915</name>
</gene>
<organism evidence="2 3">
    <name type="scientific">Aquincola tertiaricarbonis</name>
    <dbReference type="NCBI Taxonomy" id="391953"/>
    <lineage>
        <taxon>Bacteria</taxon>
        <taxon>Pseudomonadati</taxon>
        <taxon>Pseudomonadota</taxon>
        <taxon>Betaproteobacteria</taxon>
        <taxon>Burkholderiales</taxon>
        <taxon>Sphaerotilaceae</taxon>
        <taxon>Aquincola</taxon>
    </lineage>
</organism>